<dbReference type="EMBL" id="JADCNL010000001">
    <property type="protein sequence ID" value="KAG0497162.1"/>
    <property type="molecule type" value="Genomic_DNA"/>
</dbReference>
<name>A0A835S528_VANPL</name>
<evidence type="ECO:0000313" key="1">
    <source>
        <dbReference type="EMBL" id="KAG0497162.1"/>
    </source>
</evidence>
<dbReference type="AlphaFoldDB" id="A0A835S528"/>
<sequence length="56" mass="6492">MPYSPSRCSFSWLFPPKTESLSKMKVIRVLKAWHAGRRRQGNGTVELRDWVKTTAV</sequence>
<evidence type="ECO:0000313" key="2">
    <source>
        <dbReference type="Proteomes" id="UP000636800"/>
    </source>
</evidence>
<comment type="caution">
    <text evidence="1">The sequence shown here is derived from an EMBL/GenBank/DDBJ whole genome shotgun (WGS) entry which is preliminary data.</text>
</comment>
<organism evidence="1 2">
    <name type="scientific">Vanilla planifolia</name>
    <name type="common">Vanilla</name>
    <dbReference type="NCBI Taxonomy" id="51239"/>
    <lineage>
        <taxon>Eukaryota</taxon>
        <taxon>Viridiplantae</taxon>
        <taxon>Streptophyta</taxon>
        <taxon>Embryophyta</taxon>
        <taxon>Tracheophyta</taxon>
        <taxon>Spermatophyta</taxon>
        <taxon>Magnoliopsida</taxon>
        <taxon>Liliopsida</taxon>
        <taxon>Asparagales</taxon>
        <taxon>Orchidaceae</taxon>
        <taxon>Vanilloideae</taxon>
        <taxon>Vanilleae</taxon>
        <taxon>Vanilla</taxon>
    </lineage>
</organism>
<reference evidence="1 2" key="1">
    <citation type="journal article" date="2020" name="Nat. Food">
        <title>A phased Vanilla planifolia genome enables genetic improvement of flavour and production.</title>
        <authorList>
            <person name="Hasing T."/>
            <person name="Tang H."/>
            <person name="Brym M."/>
            <person name="Khazi F."/>
            <person name="Huang T."/>
            <person name="Chambers A.H."/>
        </authorList>
    </citation>
    <scope>NUCLEOTIDE SEQUENCE [LARGE SCALE GENOMIC DNA]</scope>
    <source>
        <tissue evidence="1">Leaf</tissue>
    </source>
</reference>
<protein>
    <submittedName>
        <fullName evidence="1">Uncharacterized protein</fullName>
    </submittedName>
</protein>
<accession>A0A835S528</accession>
<proteinExistence type="predicted"/>
<dbReference type="Proteomes" id="UP000636800">
    <property type="component" value="Chromosome 1"/>
</dbReference>
<gene>
    <name evidence="1" type="ORF">HPP92_001853</name>
</gene>
<keyword evidence="2" id="KW-1185">Reference proteome</keyword>